<dbReference type="Pfam" id="PF00005">
    <property type="entry name" value="ABC_tran"/>
    <property type="match status" value="1"/>
</dbReference>
<dbReference type="Pfam" id="PF03459">
    <property type="entry name" value="TOBE"/>
    <property type="match status" value="1"/>
</dbReference>
<dbReference type="SUPFAM" id="SSF50331">
    <property type="entry name" value="MOP-like"/>
    <property type="match status" value="1"/>
</dbReference>
<dbReference type="PROSITE" id="PS50893">
    <property type="entry name" value="ABC_TRANSPORTER_2"/>
    <property type="match status" value="1"/>
</dbReference>
<keyword evidence="14" id="KW-1185">Reference proteome</keyword>
<keyword evidence="6 13" id="KW-0067">ATP-binding</keyword>
<reference evidence="13 14" key="1">
    <citation type="submission" date="2016-11" db="EMBL/GenBank/DDBJ databases">
        <authorList>
            <person name="Jaros S."/>
            <person name="Januszkiewicz K."/>
            <person name="Wedrychowicz H."/>
        </authorList>
    </citation>
    <scope>NUCLEOTIDE SEQUENCE [LARGE SCALE GENOMIC DNA]</scope>
    <source>
        <strain evidence="13 14">DSM 19980</strain>
    </source>
</reference>
<dbReference type="GO" id="GO:0016020">
    <property type="term" value="C:membrane"/>
    <property type="evidence" value="ECO:0007669"/>
    <property type="project" value="InterPro"/>
</dbReference>
<dbReference type="OrthoDB" id="9802264at2"/>
<dbReference type="InterPro" id="IPR017871">
    <property type="entry name" value="ABC_transporter-like_CS"/>
</dbReference>
<dbReference type="InterPro" id="IPR027417">
    <property type="entry name" value="P-loop_NTPase"/>
</dbReference>
<evidence type="ECO:0000256" key="3">
    <source>
        <dbReference type="ARBA" id="ARBA00022505"/>
    </source>
</evidence>
<dbReference type="EMBL" id="FQUJ01000008">
    <property type="protein sequence ID" value="SHF24124.1"/>
    <property type="molecule type" value="Genomic_DNA"/>
</dbReference>
<dbReference type="PROSITE" id="PS51866">
    <property type="entry name" value="MOP"/>
    <property type="match status" value="1"/>
</dbReference>
<keyword evidence="5" id="KW-0547">Nucleotide-binding</keyword>
<dbReference type="GO" id="GO:0005524">
    <property type="term" value="F:ATP binding"/>
    <property type="evidence" value="ECO:0007669"/>
    <property type="project" value="UniProtKB-KW"/>
</dbReference>
<dbReference type="STRING" id="1121942.SAMN02745148_02145"/>
<dbReference type="GO" id="GO:0016887">
    <property type="term" value="F:ATP hydrolysis activity"/>
    <property type="evidence" value="ECO:0007669"/>
    <property type="project" value="InterPro"/>
</dbReference>
<keyword evidence="1" id="KW-0813">Transport</keyword>
<keyword evidence="7" id="KW-1278">Translocase</keyword>
<organism evidence="13 14">
    <name type="scientific">Modicisalibacter ilicicola DSM 19980</name>
    <dbReference type="NCBI Taxonomy" id="1121942"/>
    <lineage>
        <taxon>Bacteria</taxon>
        <taxon>Pseudomonadati</taxon>
        <taxon>Pseudomonadota</taxon>
        <taxon>Gammaproteobacteria</taxon>
        <taxon>Oceanospirillales</taxon>
        <taxon>Halomonadaceae</taxon>
        <taxon>Modicisalibacter</taxon>
    </lineage>
</organism>
<dbReference type="InterPro" id="IPR003439">
    <property type="entry name" value="ABC_transporter-like_ATP-bd"/>
</dbReference>
<feature type="domain" description="Mop" evidence="12">
    <location>
        <begin position="313"/>
        <end position="380"/>
    </location>
</feature>
<accession>A0A1M5A1M5</accession>
<sequence length="380" mass="41645">MAEHTDAPLPASHAVSGHGTDASGLTLEVDKRLGDFLLKASLTVPARGVTALFGASGSGKTSLLRLIAGLDTPDKGVIRIGEHSLVDTRQGVFVPPHRRRLGVVFQEARLFPHYRVRGNLTYGMRPGARSRFDDIVDLLGISPLLNRFPATLSGGEARRVAIGRALLTEPRLLLMDEPLTGLDGARKQELLRYIARLARDIDIPIVYVSHDPDELIAIADHLVLLDQGRVLAHGRLDELLTRFDLTEYLGGFDAASVITATVADHDHHYALTQLRLEDGQRLTIPLVDDPPGTTLRLRIPIRDVALALSKPEQVSYRNQLSARVEQIGLVAGNKTSIEVRLRVGEQILRARLTRKSFDELGVKEGISIVALIRSVAFDTR</sequence>
<dbReference type="Proteomes" id="UP000184346">
    <property type="component" value="Unassembled WGS sequence"/>
</dbReference>
<dbReference type="GO" id="GO:0140359">
    <property type="term" value="F:ABC-type transporter activity"/>
    <property type="evidence" value="ECO:0007669"/>
    <property type="project" value="InterPro"/>
</dbReference>
<evidence type="ECO:0000256" key="4">
    <source>
        <dbReference type="ARBA" id="ARBA00022519"/>
    </source>
</evidence>
<evidence type="ECO:0000256" key="7">
    <source>
        <dbReference type="ARBA" id="ARBA00022967"/>
    </source>
</evidence>
<feature type="region of interest" description="Disordered" evidence="10">
    <location>
        <begin position="1"/>
        <end position="20"/>
    </location>
</feature>
<evidence type="ECO:0000256" key="5">
    <source>
        <dbReference type="ARBA" id="ARBA00022741"/>
    </source>
</evidence>
<dbReference type="PROSITE" id="PS00211">
    <property type="entry name" value="ABC_TRANSPORTER_1"/>
    <property type="match status" value="1"/>
</dbReference>
<evidence type="ECO:0000256" key="8">
    <source>
        <dbReference type="ARBA" id="ARBA00023136"/>
    </source>
</evidence>
<protein>
    <submittedName>
        <fullName evidence="13">Molybdate transport system ATP-binding protein</fullName>
    </submittedName>
</protein>
<evidence type="ECO:0000313" key="13">
    <source>
        <dbReference type="EMBL" id="SHF24124.1"/>
    </source>
</evidence>
<keyword evidence="4" id="KW-0997">Cell inner membrane</keyword>
<dbReference type="SMART" id="SM00382">
    <property type="entry name" value="AAA"/>
    <property type="match status" value="1"/>
</dbReference>
<dbReference type="PANTHER" id="PTHR43514">
    <property type="entry name" value="ABC TRANSPORTER I FAMILY MEMBER 10"/>
    <property type="match status" value="1"/>
</dbReference>
<dbReference type="InterPro" id="IPR003593">
    <property type="entry name" value="AAA+_ATPase"/>
</dbReference>
<evidence type="ECO:0000259" key="11">
    <source>
        <dbReference type="PROSITE" id="PS50893"/>
    </source>
</evidence>
<dbReference type="InterPro" id="IPR005116">
    <property type="entry name" value="Transp-assoc_OB_typ1"/>
</dbReference>
<dbReference type="Gene3D" id="3.40.50.300">
    <property type="entry name" value="P-loop containing nucleotide triphosphate hydrolases"/>
    <property type="match status" value="1"/>
</dbReference>
<feature type="domain" description="ABC transporter" evidence="11">
    <location>
        <begin position="20"/>
        <end position="252"/>
    </location>
</feature>
<dbReference type="SUPFAM" id="SSF52540">
    <property type="entry name" value="P-loop containing nucleoside triphosphate hydrolases"/>
    <property type="match status" value="1"/>
</dbReference>
<keyword evidence="2" id="KW-1003">Cell membrane</keyword>
<dbReference type="InterPro" id="IPR011868">
    <property type="entry name" value="ModC_ABC_ATP-bd"/>
</dbReference>
<dbReference type="NCBIfam" id="TIGR02142">
    <property type="entry name" value="modC_ABC"/>
    <property type="match status" value="1"/>
</dbReference>
<dbReference type="AlphaFoldDB" id="A0A1M5A1M5"/>
<dbReference type="InterPro" id="IPR008995">
    <property type="entry name" value="Mo/tungstate-bd_C_term_dom"/>
</dbReference>
<evidence type="ECO:0000259" key="12">
    <source>
        <dbReference type="PROSITE" id="PS51866"/>
    </source>
</evidence>
<dbReference type="RefSeq" id="WP_084671426.1">
    <property type="nucleotide sequence ID" value="NZ_FQUJ01000008.1"/>
</dbReference>
<dbReference type="GO" id="GO:0015098">
    <property type="term" value="F:molybdate ion transmembrane transporter activity"/>
    <property type="evidence" value="ECO:0007669"/>
    <property type="project" value="InterPro"/>
</dbReference>
<evidence type="ECO:0000256" key="1">
    <source>
        <dbReference type="ARBA" id="ARBA00022448"/>
    </source>
</evidence>
<evidence type="ECO:0000256" key="9">
    <source>
        <dbReference type="PROSITE-ProRule" id="PRU01213"/>
    </source>
</evidence>
<evidence type="ECO:0000256" key="2">
    <source>
        <dbReference type="ARBA" id="ARBA00022475"/>
    </source>
</evidence>
<evidence type="ECO:0000313" key="14">
    <source>
        <dbReference type="Proteomes" id="UP000184346"/>
    </source>
</evidence>
<dbReference type="PANTHER" id="PTHR43514:SF4">
    <property type="entry name" value="ABC TRANSPORTER I FAMILY MEMBER 10"/>
    <property type="match status" value="1"/>
</dbReference>
<evidence type="ECO:0000256" key="10">
    <source>
        <dbReference type="SAM" id="MobiDB-lite"/>
    </source>
</evidence>
<keyword evidence="8" id="KW-0472">Membrane</keyword>
<keyword evidence="3 9" id="KW-0500">Molybdenum</keyword>
<name>A0A1M5A1M5_9GAMM</name>
<proteinExistence type="predicted"/>
<dbReference type="Gene3D" id="2.40.50.100">
    <property type="match status" value="1"/>
</dbReference>
<gene>
    <name evidence="13" type="ORF">SAMN02745148_02145</name>
</gene>
<evidence type="ECO:0000256" key="6">
    <source>
        <dbReference type="ARBA" id="ARBA00022840"/>
    </source>
</evidence>
<dbReference type="InterPro" id="IPR050334">
    <property type="entry name" value="Molybdenum_import_ModC"/>
</dbReference>
<dbReference type="InterPro" id="IPR004606">
    <property type="entry name" value="Mop_domain"/>
</dbReference>